<keyword evidence="2" id="KW-0732">Signal</keyword>
<gene>
    <name evidence="4" type="ORF">LIER_38703</name>
</gene>
<dbReference type="AlphaFoldDB" id="A0AAV3Q614"/>
<feature type="chain" id="PRO_5043618409" description="Barwin domain-containing protein" evidence="2">
    <location>
        <begin position="23"/>
        <end position="143"/>
    </location>
</feature>
<dbReference type="InterPro" id="IPR044301">
    <property type="entry name" value="PR4"/>
</dbReference>
<dbReference type="GO" id="GO:0004540">
    <property type="term" value="F:RNA nuclease activity"/>
    <property type="evidence" value="ECO:0007669"/>
    <property type="project" value="InterPro"/>
</dbReference>
<dbReference type="GO" id="GO:0050832">
    <property type="term" value="P:defense response to fungus"/>
    <property type="evidence" value="ECO:0007669"/>
    <property type="project" value="InterPro"/>
</dbReference>
<name>A0AAV3Q614_LITER</name>
<organism evidence="4 5">
    <name type="scientific">Lithospermum erythrorhizon</name>
    <name type="common">Purple gromwell</name>
    <name type="synonym">Lithospermum officinale var. erythrorhizon</name>
    <dbReference type="NCBI Taxonomy" id="34254"/>
    <lineage>
        <taxon>Eukaryota</taxon>
        <taxon>Viridiplantae</taxon>
        <taxon>Streptophyta</taxon>
        <taxon>Embryophyta</taxon>
        <taxon>Tracheophyta</taxon>
        <taxon>Spermatophyta</taxon>
        <taxon>Magnoliopsida</taxon>
        <taxon>eudicotyledons</taxon>
        <taxon>Gunneridae</taxon>
        <taxon>Pentapetalae</taxon>
        <taxon>asterids</taxon>
        <taxon>lamiids</taxon>
        <taxon>Boraginales</taxon>
        <taxon>Boraginaceae</taxon>
        <taxon>Boraginoideae</taxon>
        <taxon>Lithospermeae</taxon>
        <taxon>Lithospermum</taxon>
    </lineage>
</organism>
<proteinExistence type="predicted"/>
<evidence type="ECO:0000256" key="1">
    <source>
        <dbReference type="ARBA" id="ARBA00023157"/>
    </source>
</evidence>
<dbReference type="PROSITE" id="PS51174">
    <property type="entry name" value="BARWIN_3"/>
    <property type="match status" value="1"/>
</dbReference>
<reference evidence="4 5" key="1">
    <citation type="submission" date="2024-01" db="EMBL/GenBank/DDBJ databases">
        <title>The complete chloroplast genome sequence of Lithospermum erythrorhizon: insights into the phylogenetic relationship among Boraginaceae species and the maternal lineages of purple gromwells.</title>
        <authorList>
            <person name="Okada T."/>
            <person name="Watanabe K."/>
        </authorList>
    </citation>
    <scope>NUCLEOTIDE SEQUENCE [LARGE SCALE GENOMIC DNA]</scope>
</reference>
<dbReference type="EMBL" id="BAABME010019884">
    <property type="protein sequence ID" value="GAA0158653.1"/>
    <property type="molecule type" value="Genomic_DNA"/>
</dbReference>
<dbReference type="PRINTS" id="PR00602">
    <property type="entry name" value="BARWIN"/>
</dbReference>
<accession>A0AAV3Q614</accession>
<evidence type="ECO:0000313" key="5">
    <source>
        <dbReference type="Proteomes" id="UP001454036"/>
    </source>
</evidence>
<feature type="domain" description="Barwin" evidence="3">
    <location>
        <begin position="23"/>
        <end position="143"/>
    </location>
</feature>
<dbReference type="PANTHER" id="PTHR46351">
    <property type="entry name" value="WOUND-INDUCED PROTEIN WIN2"/>
    <property type="match status" value="1"/>
</dbReference>
<dbReference type="PANTHER" id="PTHR46351:SF3">
    <property type="entry name" value="WOUND-INDUCED PROTEIN WIN2"/>
    <property type="match status" value="1"/>
</dbReference>
<dbReference type="InterPro" id="IPR018226">
    <property type="entry name" value="Barwin_CS"/>
</dbReference>
<evidence type="ECO:0000259" key="3">
    <source>
        <dbReference type="PROSITE" id="PS51174"/>
    </source>
</evidence>
<protein>
    <recommendedName>
        <fullName evidence="3">Barwin domain-containing protein</fullName>
    </recommendedName>
</protein>
<evidence type="ECO:0000313" key="4">
    <source>
        <dbReference type="EMBL" id="GAA0158653.1"/>
    </source>
</evidence>
<dbReference type="InterPro" id="IPR001153">
    <property type="entry name" value="Barwin_dom"/>
</dbReference>
<dbReference type="PROSITE" id="PS00771">
    <property type="entry name" value="BARWIN_1"/>
    <property type="match status" value="1"/>
</dbReference>
<keyword evidence="5" id="KW-1185">Reference proteome</keyword>
<evidence type="ECO:0000256" key="2">
    <source>
        <dbReference type="SAM" id="SignalP"/>
    </source>
</evidence>
<dbReference type="SUPFAM" id="SSF50685">
    <property type="entry name" value="Barwin-like endoglucanases"/>
    <property type="match status" value="1"/>
</dbReference>
<dbReference type="Gene3D" id="2.40.40.10">
    <property type="entry name" value="RlpA-like domain"/>
    <property type="match status" value="1"/>
</dbReference>
<dbReference type="InterPro" id="IPR036908">
    <property type="entry name" value="RlpA-like_sf"/>
</dbReference>
<feature type="signal peptide" evidence="2">
    <location>
        <begin position="1"/>
        <end position="22"/>
    </location>
</feature>
<sequence length="143" mass="16026">MTMRKVTLIVTLLVALVANATAQSGSNVMATRQIYNPEQIQWNLYAISAYCSTWYGEERLSWRQKYGWIAFCHPSPQGQAVCGKCLRVTNIATGAQETVRIIDQCQNGGLDLDISVFNRLDTNGHGFNDGHLFVDYEFVPCDD</sequence>
<dbReference type="Pfam" id="PF00967">
    <property type="entry name" value="Barwin"/>
    <property type="match status" value="1"/>
</dbReference>
<comment type="caution">
    <text evidence="4">The sequence shown here is derived from an EMBL/GenBank/DDBJ whole genome shotgun (WGS) entry which is preliminary data.</text>
</comment>
<dbReference type="Proteomes" id="UP001454036">
    <property type="component" value="Unassembled WGS sequence"/>
</dbReference>
<dbReference type="GO" id="GO:0042742">
    <property type="term" value="P:defense response to bacterium"/>
    <property type="evidence" value="ECO:0007669"/>
    <property type="project" value="InterPro"/>
</dbReference>
<keyword evidence="1" id="KW-1015">Disulfide bond</keyword>